<gene>
    <name evidence="1" type="ORF">Ccl03g_26990</name>
</gene>
<accession>A0A829W8P7</accession>
<proteinExistence type="predicted"/>
<dbReference type="Proteomes" id="UP000315200">
    <property type="component" value="Unassembled WGS sequence"/>
</dbReference>
<protein>
    <recommendedName>
        <fullName evidence="3">Phage protein</fullName>
    </recommendedName>
</protein>
<dbReference type="AlphaFoldDB" id="A0A829W8P7"/>
<reference evidence="1 2" key="1">
    <citation type="submission" date="2019-06" db="EMBL/GenBank/DDBJ databases">
        <title>Draft genome sequence of [Clostridium] clostridioforme NBRC 113352.</title>
        <authorList>
            <person name="Miura T."/>
            <person name="Furukawa M."/>
            <person name="Shimamura M."/>
            <person name="Ohyama Y."/>
            <person name="Yamazoe A."/>
            <person name="Kawasaki H."/>
        </authorList>
    </citation>
    <scope>NUCLEOTIDE SEQUENCE [LARGE SCALE GENOMIC DNA]</scope>
    <source>
        <strain evidence="1 2">NBRC 113352</strain>
    </source>
</reference>
<name>A0A829W8P7_9FIRM</name>
<comment type="caution">
    <text evidence="1">The sequence shown here is derived from an EMBL/GenBank/DDBJ whole genome shotgun (WGS) entry which is preliminary data.</text>
</comment>
<evidence type="ECO:0008006" key="3">
    <source>
        <dbReference type="Google" id="ProtNLM"/>
    </source>
</evidence>
<evidence type="ECO:0000313" key="1">
    <source>
        <dbReference type="EMBL" id="GEA36986.1"/>
    </source>
</evidence>
<sequence>MNGWVSLHRKMLDNPVVCKDSDYMAIWIYLLLNATHAEIPAMFKGQKIMLNPGQLITGRKAISDKLRVTESKVQRVLKCYESEQQIEQQTGNRNRLITIKNWDMYQMCEHQNETQLTDHRTASERPVHTNNNVNNKINILCSPGAEPDKTGDNNSDLEQMKTDFEKIYAIYPKKRGKAKAFEYYCAYVKKGRCINKVRYRLTNKQIYLAVRAYTREWEAEGTEICFCKNFDTFMSKAIIDYLPGEDDL</sequence>
<evidence type="ECO:0000313" key="2">
    <source>
        <dbReference type="Proteomes" id="UP000315200"/>
    </source>
</evidence>
<organism evidence="1 2">
    <name type="scientific">Enterocloster clostridioformis</name>
    <dbReference type="NCBI Taxonomy" id="1531"/>
    <lineage>
        <taxon>Bacteria</taxon>
        <taxon>Bacillati</taxon>
        <taxon>Bacillota</taxon>
        <taxon>Clostridia</taxon>
        <taxon>Lachnospirales</taxon>
        <taxon>Lachnospiraceae</taxon>
        <taxon>Enterocloster</taxon>
    </lineage>
</organism>
<dbReference type="EMBL" id="BJLB01000001">
    <property type="protein sequence ID" value="GEA36986.1"/>
    <property type="molecule type" value="Genomic_DNA"/>
</dbReference>